<dbReference type="AlphaFoldDB" id="A0A1A9Z2S5"/>
<accession>A0A1A9Z2S5</accession>
<reference evidence="3" key="1">
    <citation type="submission" date="2014-03" db="EMBL/GenBank/DDBJ databases">
        <authorList>
            <person name="Aksoy S."/>
            <person name="Warren W."/>
            <person name="Wilson R.K."/>
        </authorList>
    </citation>
    <scope>NUCLEOTIDE SEQUENCE [LARGE SCALE GENOMIC DNA]</scope>
    <source>
        <strain evidence="3">IAEA</strain>
    </source>
</reference>
<feature type="region of interest" description="Disordered" evidence="1">
    <location>
        <begin position="165"/>
        <end position="191"/>
    </location>
</feature>
<protein>
    <submittedName>
        <fullName evidence="2">Uncharacterized protein</fullName>
    </submittedName>
</protein>
<keyword evidence="3" id="KW-1185">Reference proteome</keyword>
<proteinExistence type="predicted"/>
<evidence type="ECO:0000313" key="3">
    <source>
        <dbReference type="Proteomes" id="UP000092445"/>
    </source>
</evidence>
<dbReference type="EnsemblMetazoa" id="GPAI001978-RA">
    <property type="protein sequence ID" value="GPAI001978-PA"/>
    <property type="gene ID" value="GPAI001978"/>
</dbReference>
<dbReference type="VEuPathDB" id="VectorBase:GPAI001978"/>
<organism evidence="2 3">
    <name type="scientific">Glossina pallidipes</name>
    <name type="common">Tsetse fly</name>
    <dbReference type="NCBI Taxonomy" id="7398"/>
    <lineage>
        <taxon>Eukaryota</taxon>
        <taxon>Metazoa</taxon>
        <taxon>Ecdysozoa</taxon>
        <taxon>Arthropoda</taxon>
        <taxon>Hexapoda</taxon>
        <taxon>Insecta</taxon>
        <taxon>Pterygota</taxon>
        <taxon>Neoptera</taxon>
        <taxon>Endopterygota</taxon>
        <taxon>Diptera</taxon>
        <taxon>Brachycera</taxon>
        <taxon>Muscomorpha</taxon>
        <taxon>Hippoboscoidea</taxon>
        <taxon>Glossinidae</taxon>
        <taxon>Glossina</taxon>
    </lineage>
</organism>
<name>A0A1A9Z2S5_GLOPL</name>
<evidence type="ECO:0000313" key="2">
    <source>
        <dbReference type="EnsemblMetazoa" id="GPAI001978-PA"/>
    </source>
</evidence>
<sequence>MFPRAQELEFVSRKQLYKRCSNVCIPLIKDFMSKSAGLWTISCSRNQSHFTRKELINCQKLSSKYDIAIQLELYWAQSDSIVHQIWSSVESNWDTVRTQLELLCYKHFMQAMYCRICQLLLNSVKSMETCNLYKAEHSMPSRAEAIGQKNEDANYEGSLLSARAGGGRQTAKHRITGYSRTQIHNDNIKRP</sequence>
<reference evidence="2" key="2">
    <citation type="submission" date="2020-05" db="UniProtKB">
        <authorList>
            <consortium name="EnsemblMetazoa"/>
        </authorList>
    </citation>
    <scope>IDENTIFICATION</scope>
    <source>
        <strain evidence="2">IAEA</strain>
    </source>
</reference>
<dbReference type="Proteomes" id="UP000092445">
    <property type="component" value="Unassembled WGS sequence"/>
</dbReference>
<evidence type="ECO:0000256" key="1">
    <source>
        <dbReference type="SAM" id="MobiDB-lite"/>
    </source>
</evidence>